<dbReference type="EMBL" id="BAAFGZ010000116">
    <property type="protein sequence ID" value="GAB0135221.1"/>
    <property type="molecule type" value="Genomic_DNA"/>
</dbReference>
<dbReference type="Proteomes" id="UP001562357">
    <property type="component" value="Unassembled WGS sequence"/>
</dbReference>
<name>A0ABQ0CP56_9HYPO</name>
<evidence type="ECO:0000313" key="1">
    <source>
        <dbReference type="EMBL" id="GAB0135221.1"/>
    </source>
</evidence>
<sequence length="171" mass="18357">MKFSPSSILGVFSGASPELDAIINILLLVQDDLDNLDTVIRENGPALDPMIEASRLIISTISSGTHTISSLARLKLGSSIRLLKPVSELRRHSQALADRLMGVKPLIDGQGNTEIIRQQVCHIKEATQSLITTMLGKIPSEGQNIAKQQAQGIVDILSSLEMSLSTDSSSN</sequence>
<reference evidence="2" key="1">
    <citation type="submission" date="2024-06" db="EMBL/GenBank/DDBJ databases">
        <title>Draft Genome Sequences of Epichloe bromicola Strains Isolated from Elymus ciliaris.</title>
        <authorList>
            <consortium name="Epichloe bromicola genome sequencing consortium"/>
            <person name="Miura A."/>
            <person name="Imano S."/>
            <person name="Ashida A."/>
            <person name="Sato I."/>
            <person name="Chiba S."/>
            <person name="Tanaka A."/>
            <person name="Camagna M."/>
            <person name="Takemoto D."/>
        </authorList>
    </citation>
    <scope>NUCLEOTIDE SEQUENCE [LARGE SCALE GENOMIC DNA]</scope>
    <source>
        <strain evidence="2">DP</strain>
    </source>
</reference>
<proteinExistence type="predicted"/>
<keyword evidence="2" id="KW-1185">Reference proteome</keyword>
<organism evidence="1 2">
    <name type="scientific">Epichloe bromicola</name>
    <dbReference type="NCBI Taxonomy" id="79588"/>
    <lineage>
        <taxon>Eukaryota</taxon>
        <taxon>Fungi</taxon>
        <taxon>Dikarya</taxon>
        <taxon>Ascomycota</taxon>
        <taxon>Pezizomycotina</taxon>
        <taxon>Sordariomycetes</taxon>
        <taxon>Hypocreomycetidae</taxon>
        <taxon>Hypocreales</taxon>
        <taxon>Clavicipitaceae</taxon>
        <taxon>Epichloe</taxon>
    </lineage>
</organism>
<accession>A0ABQ0CP56</accession>
<evidence type="ECO:0000313" key="2">
    <source>
        <dbReference type="Proteomes" id="UP001562357"/>
    </source>
</evidence>
<dbReference type="Gene3D" id="1.20.1280.140">
    <property type="match status" value="1"/>
</dbReference>
<comment type="caution">
    <text evidence="1">The sequence shown here is derived from an EMBL/GenBank/DDBJ whole genome shotgun (WGS) entry which is preliminary data.</text>
</comment>
<protein>
    <submittedName>
        <fullName evidence="1">Uncharacterized protein</fullName>
    </submittedName>
</protein>
<gene>
    <name evidence="1" type="primary">g3567</name>
    <name evidence="1" type="ORF">EsDP_00003567</name>
</gene>
<dbReference type="Pfam" id="PF12296">
    <property type="entry name" value="HsbA"/>
    <property type="match status" value="1"/>
</dbReference>
<dbReference type="InterPro" id="IPR021054">
    <property type="entry name" value="Cell_wall_mannoprotein_1"/>
</dbReference>